<dbReference type="PANTHER" id="PTHR20855:SF52">
    <property type="entry name" value="ADIPONECTIN RECEPTOR PROTEIN"/>
    <property type="match status" value="1"/>
</dbReference>
<keyword evidence="6" id="KW-0479">Metal-binding</keyword>
<evidence type="ECO:0000256" key="2">
    <source>
        <dbReference type="ARBA" id="ARBA00007018"/>
    </source>
</evidence>
<dbReference type="GO" id="GO:0016020">
    <property type="term" value="C:membrane"/>
    <property type="evidence" value="ECO:0007669"/>
    <property type="project" value="UniProtKB-SubCell"/>
</dbReference>
<gene>
    <name evidence="8" type="ORF">P167DRAFT_469897</name>
</gene>
<organism evidence="8 9">
    <name type="scientific">Morchella conica CCBAS932</name>
    <dbReference type="NCBI Taxonomy" id="1392247"/>
    <lineage>
        <taxon>Eukaryota</taxon>
        <taxon>Fungi</taxon>
        <taxon>Dikarya</taxon>
        <taxon>Ascomycota</taxon>
        <taxon>Pezizomycotina</taxon>
        <taxon>Pezizomycetes</taxon>
        <taxon>Pezizales</taxon>
        <taxon>Morchellaceae</taxon>
        <taxon>Morchella</taxon>
    </lineage>
</organism>
<protein>
    <submittedName>
        <fullName evidence="8">Hly-III related protein</fullName>
    </submittedName>
</protein>
<evidence type="ECO:0000256" key="1">
    <source>
        <dbReference type="ARBA" id="ARBA00004141"/>
    </source>
</evidence>
<keyword evidence="6" id="KW-0862">Zinc</keyword>
<keyword evidence="3 7" id="KW-0812">Transmembrane</keyword>
<evidence type="ECO:0000256" key="6">
    <source>
        <dbReference type="PIRSR" id="PIRSR604254-1"/>
    </source>
</evidence>
<dbReference type="InParanoid" id="A0A3N4KP52"/>
<dbReference type="AlphaFoldDB" id="A0A3N4KP52"/>
<feature type="transmembrane region" description="Helical" evidence="7">
    <location>
        <begin position="48"/>
        <end position="69"/>
    </location>
</feature>
<evidence type="ECO:0000256" key="7">
    <source>
        <dbReference type="SAM" id="Phobius"/>
    </source>
</evidence>
<dbReference type="Pfam" id="PF03006">
    <property type="entry name" value="HlyIII"/>
    <property type="match status" value="1"/>
</dbReference>
<evidence type="ECO:0000313" key="9">
    <source>
        <dbReference type="Proteomes" id="UP000277580"/>
    </source>
</evidence>
<dbReference type="InterPro" id="IPR004254">
    <property type="entry name" value="AdipoR/HlyIII-related"/>
</dbReference>
<feature type="transmembrane region" description="Helical" evidence="7">
    <location>
        <begin position="178"/>
        <end position="196"/>
    </location>
</feature>
<comment type="subcellular location">
    <subcellularLocation>
        <location evidence="1">Membrane</location>
        <topology evidence="1">Multi-pass membrane protein</topology>
    </subcellularLocation>
</comment>
<feature type="transmembrane region" description="Helical" evidence="7">
    <location>
        <begin position="81"/>
        <end position="105"/>
    </location>
</feature>
<dbReference type="STRING" id="1392247.A0A3N4KP52"/>
<evidence type="ECO:0000256" key="5">
    <source>
        <dbReference type="ARBA" id="ARBA00023136"/>
    </source>
</evidence>
<feature type="binding site" evidence="6">
    <location>
        <position position="72"/>
    </location>
    <ligand>
        <name>Zn(2+)</name>
        <dbReference type="ChEBI" id="CHEBI:29105"/>
    </ligand>
</feature>
<feature type="non-terminal residue" evidence="8">
    <location>
        <position position="1"/>
    </location>
</feature>
<feature type="transmembrane region" description="Helical" evidence="7">
    <location>
        <begin position="147"/>
        <end position="166"/>
    </location>
</feature>
<feature type="non-terminal residue" evidence="8">
    <location>
        <position position="239"/>
    </location>
</feature>
<comment type="similarity">
    <text evidence="2">Belongs to the ADIPOR family.</text>
</comment>
<dbReference type="OrthoDB" id="529367at2759"/>
<feature type="transmembrane region" description="Helical" evidence="7">
    <location>
        <begin position="21"/>
        <end position="42"/>
    </location>
</feature>
<feature type="transmembrane region" description="Helical" evidence="7">
    <location>
        <begin position="117"/>
        <end position="135"/>
    </location>
</feature>
<sequence>RQPSYCFRKCLSSLFYLHNETVNIYTHLLGSLLFFALPWYLYTPRATLGDIIVFSIYFLGVGFCFFFSAMYHTISNHSPRYLTIGLQLDIIGITLLMWGASIPTIYYAFPTLENTRIFYWALSTVMSAICIGFTTKTANRAPAMRSFRATMFTLLGLSAVMPVMHSCWWPSVGGRCEVVPLGGVAGLNLIGALAYATRSPERWFKTRFDIWGASHQVLHVAVVLAGLAHLKGLIEAFEH</sequence>
<feature type="binding site" evidence="6">
    <location>
        <position position="215"/>
    </location>
    <ligand>
        <name>Zn(2+)</name>
        <dbReference type="ChEBI" id="CHEBI:29105"/>
    </ligand>
</feature>
<keyword evidence="5 7" id="KW-0472">Membrane</keyword>
<dbReference type="GO" id="GO:0006882">
    <property type="term" value="P:intracellular zinc ion homeostasis"/>
    <property type="evidence" value="ECO:0007669"/>
    <property type="project" value="TreeGrafter"/>
</dbReference>
<keyword evidence="9" id="KW-1185">Reference proteome</keyword>
<name>A0A3N4KP52_9PEZI</name>
<evidence type="ECO:0000313" key="8">
    <source>
        <dbReference type="EMBL" id="RPB12403.1"/>
    </source>
</evidence>
<evidence type="ECO:0000256" key="3">
    <source>
        <dbReference type="ARBA" id="ARBA00022692"/>
    </source>
</evidence>
<dbReference type="GO" id="GO:0038023">
    <property type="term" value="F:signaling receptor activity"/>
    <property type="evidence" value="ECO:0007669"/>
    <property type="project" value="TreeGrafter"/>
</dbReference>
<feature type="binding site" evidence="6">
    <location>
        <position position="219"/>
    </location>
    <ligand>
        <name>Zn(2+)</name>
        <dbReference type="ChEBI" id="CHEBI:29105"/>
    </ligand>
</feature>
<dbReference type="Proteomes" id="UP000277580">
    <property type="component" value="Unassembled WGS sequence"/>
</dbReference>
<dbReference type="GO" id="GO:0046872">
    <property type="term" value="F:metal ion binding"/>
    <property type="evidence" value="ECO:0007669"/>
    <property type="project" value="UniProtKB-KW"/>
</dbReference>
<keyword evidence="4 7" id="KW-1133">Transmembrane helix</keyword>
<dbReference type="PANTHER" id="PTHR20855">
    <property type="entry name" value="ADIPOR/PROGESTIN RECEPTOR-RELATED"/>
    <property type="match status" value="1"/>
</dbReference>
<accession>A0A3N4KP52</accession>
<reference evidence="8 9" key="1">
    <citation type="journal article" date="2018" name="Nat. Ecol. Evol.">
        <title>Pezizomycetes genomes reveal the molecular basis of ectomycorrhizal truffle lifestyle.</title>
        <authorList>
            <person name="Murat C."/>
            <person name="Payen T."/>
            <person name="Noel B."/>
            <person name="Kuo A."/>
            <person name="Morin E."/>
            <person name="Chen J."/>
            <person name="Kohler A."/>
            <person name="Krizsan K."/>
            <person name="Balestrini R."/>
            <person name="Da Silva C."/>
            <person name="Montanini B."/>
            <person name="Hainaut M."/>
            <person name="Levati E."/>
            <person name="Barry K.W."/>
            <person name="Belfiori B."/>
            <person name="Cichocki N."/>
            <person name="Clum A."/>
            <person name="Dockter R.B."/>
            <person name="Fauchery L."/>
            <person name="Guy J."/>
            <person name="Iotti M."/>
            <person name="Le Tacon F."/>
            <person name="Lindquist E.A."/>
            <person name="Lipzen A."/>
            <person name="Malagnac F."/>
            <person name="Mello A."/>
            <person name="Molinier V."/>
            <person name="Miyauchi S."/>
            <person name="Poulain J."/>
            <person name="Riccioni C."/>
            <person name="Rubini A."/>
            <person name="Sitrit Y."/>
            <person name="Splivallo R."/>
            <person name="Traeger S."/>
            <person name="Wang M."/>
            <person name="Zifcakova L."/>
            <person name="Wipf D."/>
            <person name="Zambonelli A."/>
            <person name="Paolocci F."/>
            <person name="Nowrousian M."/>
            <person name="Ottonello S."/>
            <person name="Baldrian P."/>
            <person name="Spatafora J.W."/>
            <person name="Henrissat B."/>
            <person name="Nagy L.G."/>
            <person name="Aury J.M."/>
            <person name="Wincker P."/>
            <person name="Grigoriev I.V."/>
            <person name="Bonfante P."/>
            <person name="Martin F.M."/>
        </authorList>
    </citation>
    <scope>NUCLEOTIDE SEQUENCE [LARGE SCALE GENOMIC DNA]</scope>
    <source>
        <strain evidence="8 9">CCBAS932</strain>
    </source>
</reference>
<evidence type="ECO:0000256" key="4">
    <source>
        <dbReference type="ARBA" id="ARBA00022989"/>
    </source>
</evidence>
<dbReference type="EMBL" id="ML119129">
    <property type="protein sequence ID" value="RPB12403.1"/>
    <property type="molecule type" value="Genomic_DNA"/>
</dbReference>
<proteinExistence type="inferred from homology"/>